<dbReference type="OrthoDB" id="339764at2759"/>
<feature type="region of interest" description="Disordered" evidence="1">
    <location>
        <begin position="124"/>
        <end position="157"/>
    </location>
</feature>
<evidence type="ECO:0000313" key="3">
    <source>
        <dbReference type="Proteomes" id="UP000313359"/>
    </source>
</evidence>
<reference evidence="2" key="1">
    <citation type="journal article" date="2018" name="Genome Biol. Evol.">
        <title>Genomics and development of Lentinus tigrinus, a white-rot wood-decaying mushroom with dimorphic fruiting bodies.</title>
        <authorList>
            <person name="Wu B."/>
            <person name="Xu Z."/>
            <person name="Knudson A."/>
            <person name="Carlson A."/>
            <person name="Chen N."/>
            <person name="Kovaka S."/>
            <person name="LaButti K."/>
            <person name="Lipzen A."/>
            <person name="Pennachio C."/>
            <person name="Riley R."/>
            <person name="Schakwitz W."/>
            <person name="Umezawa K."/>
            <person name="Ohm R.A."/>
            <person name="Grigoriev I.V."/>
            <person name="Nagy L.G."/>
            <person name="Gibbons J."/>
            <person name="Hibbett D."/>
        </authorList>
    </citation>
    <scope>NUCLEOTIDE SEQUENCE [LARGE SCALE GENOMIC DNA]</scope>
    <source>
        <strain evidence="2">ALCF2SS1-6</strain>
    </source>
</reference>
<name>A0A5C2RLQ3_9APHY</name>
<sequence>MSMWFRVCSPGSLYPTPEHVPTPHSRFLLRTSCAKDAYEIPASLVPAAIIVLDVSVLPQYRAPWCFGRDKLPPSRCKPVPLGCLFPAPAVFQFTAPSNPDRHREALAVFNGVSTSDPSITAIPDSAISAHTSTRPLRASSTATRSRAQQNSLHEVHQ</sequence>
<proteinExistence type="predicted"/>
<protein>
    <submittedName>
        <fullName evidence="2">Uncharacterized protein</fullName>
    </submittedName>
</protein>
<gene>
    <name evidence="2" type="ORF">L227DRAFT_630105</name>
</gene>
<dbReference type="AlphaFoldDB" id="A0A5C2RLQ3"/>
<organism evidence="2 3">
    <name type="scientific">Lentinus tigrinus ALCF2SS1-6</name>
    <dbReference type="NCBI Taxonomy" id="1328759"/>
    <lineage>
        <taxon>Eukaryota</taxon>
        <taxon>Fungi</taxon>
        <taxon>Dikarya</taxon>
        <taxon>Basidiomycota</taxon>
        <taxon>Agaricomycotina</taxon>
        <taxon>Agaricomycetes</taxon>
        <taxon>Polyporales</taxon>
        <taxon>Polyporaceae</taxon>
        <taxon>Lentinus</taxon>
    </lineage>
</organism>
<accession>A0A5C2RLQ3</accession>
<keyword evidence="3" id="KW-1185">Reference proteome</keyword>
<dbReference type="EMBL" id="ML122519">
    <property type="protein sequence ID" value="RPD52020.1"/>
    <property type="molecule type" value="Genomic_DNA"/>
</dbReference>
<dbReference type="STRING" id="1328759.A0A5C2RLQ3"/>
<dbReference type="Proteomes" id="UP000313359">
    <property type="component" value="Unassembled WGS sequence"/>
</dbReference>
<feature type="compositionally biased region" description="Polar residues" evidence="1">
    <location>
        <begin position="128"/>
        <end position="157"/>
    </location>
</feature>
<evidence type="ECO:0000313" key="2">
    <source>
        <dbReference type="EMBL" id="RPD52020.1"/>
    </source>
</evidence>
<evidence type="ECO:0000256" key="1">
    <source>
        <dbReference type="SAM" id="MobiDB-lite"/>
    </source>
</evidence>